<keyword evidence="4" id="KW-0812">Transmembrane</keyword>
<dbReference type="KEGG" id="tbw:NCTC13354_01120"/>
<organism evidence="7 8">
    <name type="scientific">Trueperella bialowiezensis</name>
    <dbReference type="NCBI Taxonomy" id="312285"/>
    <lineage>
        <taxon>Bacteria</taxon>
        <taxon>Bacillati</taxon>
        <taxon>Actinomycetota</taxon>
        <taxon>Actinomycetes</taxon>
        <taxon>Actinomycetales</taxon>
        <taxon>Actinomycetaceae</taxon>
        <taxon>Trueperella</taxon>
    </lineage>
</organism>
<feature type="transmembrane region" description="Helical" evidence="4">
    <location>
        <begin position="102"/>
        <end position="122"/>
    </location>
</feature>
<dbReference type="Gene3D" id="1.20.5.1930">
    <property type="match status" value="1"/>
</dbReference>
<evidence type="ECO:0000259" key="6">
    <source>
        <dbReference type="Pfam" id="PF07730"/>
    </source>
</evidence>
<dbReference type="AlphaFoldDB" id="A0A448PEN0"/>
<dbReference type="GO" id="GO:0000155">
    <property type="term" value="F:phosphorelay sensor kinase activity"/>
    <property type="evidence" value="ECO:0007669"/>
    <property type="project" value="InterPro"/>
</dbReference>
<feature type="transmembrane region" description="Helical" evidence="4">
    <location>
        <begin position="77"/>
        <end position="96"/>
    </location>
</feature>
<evidence type="ECO:0000256" key="2">
    <source>
        <dbReference type="ARBA" id="ARBA00022777"/>
    </source>
</evidence>
<dbReference type="PANTHER" id="PTHR24421">
    <property type="entry name" value="NITRATE/NITRITE SENSOR PROTEIN NARX-RELATED"/>
    <property type="match status" value="1"/>
</dbReference>
<evidence type="ECO:0000256" key="1">
    <source>
        <dbReference type="ARBA" id="ARBA00022679"/>
    </source>
</evidence>
<dbReference type="GO" id="GO:0016020">
    <property type="term" value="C:membrane"/>
    <property type="evidence" value="ECO:0007669"/>
    <property type="project" value="InterPro"/>
</dbReference>
<reference evidence="7 8" key="1">
    <citation type="submission" date="2018-12" db="EMBL/GenBank/DDBJ databases">
        <authorList>
            <consortium name="Pathogen Informatics"/>
        </authorList>
    </citation>
    <scope>NUCLEOTIDE SEQUENCE [LARGE SCALE GENOMIC DNA]</scope>
    <source>
        <strain evidence="7 8">NCTC13354</strain>
    </source>
</reference>
<keyword evidence="4" id="KW-1133">Transmembrane helix</keyword>
<keyword evidence="1 7" id="KW-0808">Transferase</keyword>
<keyword evidence="3" id="KW-0902">Two-component regulatory system</keyword>
<keyword evidence="4" id="KW-0472">Membrane</keyword>
<evidence type="ECO:0000313" key="8">
    <source>
        <dbReference type="Proteomes" id="UP000269542"/>
    </source>
</evidence>
<gene>
    <name evidence="7" type="primary">desK_1</name>
    <name evidence="7" type="ORF">NCTC13354_01120</name>
</gene>
<feature type="transmembrane region" description="Helical" evidence="4">
    <location>
        <begin position="43"/>
        <end position="65"/>
    </location>
</feature>
<dbReference type="SUPFAM" id="SSF55874">
    <property type="entry name" value="ATPase domain of HSP90 chaperone/DNA topoisomerase II/histidine kinase"/>
    <property type="match status" value="1"/>
</dbReference>
<dbReference type="Pfam" id="PF07730">
    <property type="entry name" value="HisKA_3"/>
    <property type="match status" value="1"/>
</dbReference>
<evidence type="ECO:0000313" key="7">
    <source>
        <dbReference type="EMBL" id="VEI13405.1"/>
    </source>
</evidence>
<dbReference type="GO" id="GO:0046983">
    <property type="term" value="F:protein dimerization activity"/>
    <property type="evidence" value="ECO:0007669"/>
    <property type="project" value="InterPro"/>
</dbReference>
<dbReference type="PANTHER" id="PTHR24421:SF63">
    <property type="entry name" value="SENSOR HISTIDINE KINASE DESK"/>
    <property type="match status" value="1"/>
</dbReference>
<feature type="transmembrane region" description="Helical" evidence="4">
    <location>
        <begin position="12"/>
        <end position="31"/>
    </location>
</feature>
<dbReference type="EC" id="2.7.13.3" evidence="7"/>
<feature type="transmembrane region" description="Helical" evidence="4">
    <location>
        <begin position="134"/>
        <end position="158"/>
    </location>
</feature>
<evidence type="ECO:0000256" key="4">
    <source>
        <dbReference type="SAM" id="Phobius"/>
    </source>
</evidence>
<feature type="domain" description="Signal transduction histidine kinase subgroup 3 dimerisation and phosphoacceptor" evidence="6">
    <location>
        <begin position="183"/>
        <end position="246"/>
    </location>
</feature>
<dbReference type="Pfam" id="PF02518">
    <property type="entry name" value="HATPase_c"/>
    <property type="match status" value="1"/>
</dbReference>
<accession>A0A448PEN0</accession>
<dbReference type="InterPro" id="IPR011712">
    <property type="entry name" value="Sig_transdc_His_kin_sub3_dim/P"/>
</dbReference>
<dbReference type="CDD" id="cd16917">
    <property type="entry name" value="HATPase_UhpB-NarQ-NarX-like"/>
    <property type="match status" value="1"/>
</dbReference>
<protein>
    <submittedName>
        <fullName evidence="7">Sensor histidine kinase desK</fullName>
        <ecNumber evidence="7">2.7.13.3</ecNumber>
    </submittedName>
</protein>
<evidence type="ECO:0000256" key="3">
    <source>
        <dbReference type="ARBA" id="ARBA00023012"/>
    </source>
</evidence>
<dbReference type="InterPro" id="IPR003594">
    <property type="entry name" value="HATPase_dom"/>
</dbReference>
<dbReference type="InterPro" id="IPR036890">
    <property type="entry name" value="HATPase_C_sf"/>
</dbReference>
<dbReference type="Proteomes" id="UP000269542">
    <property type="component" value="Chromosome"/>
</dbReference>
<name>A0A448PEN0_9ACTO</name>
<feature type="domain" description="Histidine kinase/HSP90-like ATPase" evidence="5">
    <location>
        <begin position="287"/>
        <end position="362"/>
    </location>
</feature>
<evidence type="ECO:0000259" key="5">
    <source>
        <dbReference type="Pfam" id="PF02518"/>
    </source>
</evidence>
<dbReference type="EMBL" id="LR134476">
    <property type="protein sequence ID" value="VEI13405.1"/>
    <property type="molecule type" value="Genomic_DNA"/>
</dbReference>
<keyword evidence="8" id="KW-1185">Reference proteome</keyword>
<dbReference type="InterPro" id="IPR050482">
    <property type="entry name" value="Sensor_HK_TwoCompSys"/>
</dbReference>
<dbReference type="Gene3D" id="3.30.565.10">
    <property type="entry name" value="Histidine kinase-like ATPase, C-terminal domain"/>
    <property type="match status" value="1"/>
</dbReference>
<dbReference type="RefSeq" id="WP_164712385.1">
    <property type="nucleotide sequence ID" value="NZ_LR134476.1"/>
</dbReference>
<proteinExistence type="predicted"/>
<keyword evidence="2 7" id="KW-0418">Kinase</keyword>
<sequence>MSTQQLSERVGRIVSYGMALVWLGFLAFPIWALIRADLTGLELALRLGVLALFAAMYVWGMVHALRREDPFSDELRPLAVVLVVSHIALMLAFVALTEPESWMLGTFTVALAVITLPPRYGYPLGALLATTCSYALISTFGGSGAAAVLIIVGIYATVVGSSYFSRQSDREIAVSAREAVVSERERVARDVHDVLGHTLTVISLKSDLAHKLIDRDPARAKSEISDIHNLSRQAIAEVRATVSGLSVRQLSAELEAVRKLANNAGLALEVRGTPDDVDPRHRILFAWILREAMTNVIRHAGASRARVQLEQSRITVSDDGRGFDPATCEGHGLAGLRKRVEDAGGTMEIDSSPGGGTTIEVRA</sequence>